<comment type="pathway">
    <text evidence="3">Cofactor biosynthesis; coenzyme F0 biosynthesis.</text>
</comment>
<dbReference type="SUPFAM" id="SSF102114">
    <property type="entry name" value="Radical SAM enzymes"/>
    <property type="match status" value="2"/>
</dbReference>
<dbReference type="InterPro" id="IPR013785">
    <property type="entry name" value="Aldolase_TIM"/>
</dbReference>
<evidence type="ECO:0000256" key="7">
    <source>
        <dbReference type="ARBA" id="ARBA00022679"/>
    </source>
</evidence>
<dbReference type="Pfam" id="PF19288">
    <property type="entry name" value="CofH_C"/>
    <property type="match status" value="1"/>
</dbReference>
<dbReference type="SFLD" id="SFLDG01064">
    <property type="entry name" value="F420__menaquinone_cofactor_bio"/>
    <property type="match status" value="3"/>
</dbReference>
<keyword evidence="11" id="KW-0411">Iron-sulfur</keyword>
<evidence type="ECO:0000256" key="1">
    <source>
        <dbReference type="ARBA" id="ARBA00001966"/>
    </source>
</evidence>
<evidence type="ECO:0000256" key="14">
    <source>
        <dbReference type="ARBA" id="ARBA00048974"/>
    </source>
</evidence>
<dbReference type="NCBIfam" id="NF004884">
    <property type="entry name" value="PRK06245.1"/>
    <property type="match status" value="1"/>
</dbReference>
<keyword evidence="6" id="KW-0004">4Fe-4S</keyword>
<dbReference type="NCBIfam" id="NF005609">
    <property type="entry name" value="PRK07360.1"/>
    <property type="match status" value="1"/>
</dbReference>
<evidence type="ECO:0000256" key="11">
    <source>
        <dbReference type="ARBA" id="ARBA00023014"/>
    </source>
</evidence>
<dbReference type="GO" id="GO:0043814">
    <property type="term" value="F:phospholactate guanylyltransferase activity"/>
    <property type="evidence" value="ECO:0007669"/>
    <property type="project" value="InterPro"/>
</dbReference>
<name>A0A6C0TY83_9GAMM</name>
<dbReference type="NCBIfam" id="TIGR03552">
    <property type="entry name" value="F420_cofC"/>
    <property type="match status" value="1"/>
</dbReference>
<dbReference type="PANTHER" id="PTHR43076">
    <property type="entry name" value="FO SYNTHASE (COFH)"/>
    <property type="match status" value="1"/>
</dbReference>
<dbReference type="GO" id="GO:0046872">
    <property type="term" value="F:metal ion binding"/>
    <property type="evidence" value="ECO:0007669"/>
    <property type="project" value="UniProtKB-KW"/>
</dbReference>
<evidence type="ECO:0000256" key="4">
    <source>
        <dbReference type="ARBA" id="ARBA00010051"/>
    </source>
</evidence>
<dbReference type="InterPro" id="IPR029044">
    <property type="entry name" value="Nucleotide-diphossugar_trans"/>
</dbReference>
<reference evidence="17 18" key="1">
    <citation type="submission" date="2020-02" db="EMBL/GenBank/DDBJ databases">
        <title>Genome sequencing for Kineobactrum sp. M2.</title>
        <authorList>
            <person name="Park S.-J."/>
        </authorList>
    </citation>
    <scope>NUCLEOTIDE SEQUENCE [LARGE SCALE GENOMIC DNA]</scope>
    <source>
        <strain evidence="17 18">M2</strain>
    </source>
</reference>
<evidence type="ECO:0000256" key="15">
    <source>
        <dbReference type="HAMAP-Rule" id="MF_02114"/>
    </source>
</evidence>
<keyword evidence="8" id="KW-0949">S-adenosyl-L-methionine</keyword>
<dbReference type="GO" id="GO:0005525">
    <property type="term" value="F:GTP binding"/>
    <property type="evidence" value="ECO:0007669"/>
    <property type="project" value="UniProtKB-KW"/>
</dbReference>
<dbReference type="HAMAP" id="MF_01612">
    <property type="entry name" value="FO_synth_sub2"/>
    <property type="match status" value="1"/>
</dbReference>
<evidence type="ECO:0000256" key="8">
    <source>
        <dbReference type="ARBA" id="ARBA00022691"/>
    </source>
</evidence>
<keyword evidence="15" id="KW-0342">GTP-binding</keyword>
<evidence type="ECO:0000256" key="6">
    <source>
        <dbReference type="ARBA" id="ARBA00022485"/>
    </source>
</evidence>
<keyword evidence="7 15" id="KW-0808">Transferase</keyword>
<dbReference type="UniPathway" id="UPA00072"/>
<keyword evidence="15" id="KW-0548">Nucleotidyltransferase</keyword>
<dbReference type="PANTHER" id="PTHR43076:SF1">
    <property type="entry name" value="LIPOYL SYNTHASE 2"/>
    <property type="match status" value="1"/>
</dbReference>
<keyword evidence="15" id="KW-0547">Nucleotide-binding</keyword>
<evidence type="ECO:0000256" key="2">
    <source>
        <dbReference type="ARBA" id="ARBA00003692"/>
    </source>
</evidence>
<dbReference type="SMART" id="SM00729">
    <property type="entry name" value="Elp3"/>
    <property type="match status" value="2"/>
</dbReference>
<dbReference type="GO" id="GO:0052645">
    <property type="term" value="P:F420-0 metabolic process"/>
    <property type="evidence" value="ECO:0007669"/>
    <property type="project" value="UniProtKB-UniRule"/>
</dbReference>
<evidence type="ECO:0000313" key="18">
    <source>
        <dbReference type="Proteomes" id="UP000477680"/>
    </source>
</evidence>
<comment type="similarity">
    <text evidence="5">In the N-terminal section; belongs to the radical SAM superfamily. CofG family.</text>
</comment>
<dbReference type="InterPro" id="IPR058240">
    <property type="entry name" value="rSAM_sf"/>
</dbReference>
<evidence type="ECO:0000313" key="17">
    <source>
        <dbReference type="EMBL" id="QIB64493.1"/>
    </source>
</evidence>
<organism evidence="17 18">
    <name type="scientific">Kineobactrum salinum</name>
    <dbReference type="NCBI Taxonomy" id="2708301"/>
    <lineage>
        <taxon>Bacteria</taxon>
        <taxon>Pseudomonadati</taxon>
        <taxon>Pseudomonadota</taxon>
        <taxon>Gammaproteobacteria</taxon>
        <taxon>Cellvibrionales</taxon>
        <taxon>Halieaceae</taxon>
        <taxon>Kineobactrum</taxon>
    </lineage>
</organism>
<comment type="cofactor">
    <cofactor evidence="1">
        <name>[4Fe-4S] cluster</name>
        <dbReference type="ChEBI" id="CHEBI:49883"/>
    </cofactor>
</comment>
<dbReference type="InterPro" id="IPR034405">
    <property type="entry name" value="F420"/>
</dbReference>
<dbReference type="Gene3D" id="3.90.550.10">
    <property type="entry name" value="Spore Coat Polysaccharide Biosynthesis Protein SpsA, Chain A"/>
    <property type="match status" value="1"/>
</dbReference>
<dbReference type="GO" id="GO:0051539">
    <property type="term" value="F:4 iron, 4 sulfur cluster binding"/>
    <property type="evidence" value="ECO:0007669"/>
    <property type="project" value="UniProtKB-KW"/>
</dbReference>
<dbReference type="GO" id="GO:0141093">
    <property type="term" value="F:5-amino-6-(D-ribitylamino)uracil--L-tyrosine 4-hydroxyphenyl transferase activity"/>
    <property type="evidence" value="ECO:0007669"/>
    <property type="project" value="UniProtKB-EC"/>
</dbReference>
<dbReference type="RefSeq" id="WP_163493743.1">
    <property type="nucleotide sequence ID" value="NZ_CP048711.1"/>
</dbReference>
<comment type="pathway">
    <text evidence="15">Cofactor biosynthesis; coenzyme F420 biosynthesis.</text>
</comment>
<dbReference type="KEGG" id="kim:G3T16_02855"/>
<evidence type="ECO:0000256" key="3">
    <source>
        <dbReference type="ARBA" id="ARBA00004712"/>
    </source>
</evidence>
<dbReference type="InterPro" id="IPR020050">
    <property type="entry name" value="FO_synthase_su2"/>
</dbReference>
<dbReference type="Proteomes" id="UP000477680">
    <property type="component" value="Chromosome"/>
</dbReference>
<evidence type="ECO:0000256" key="13">
    <source>
        <dbReference type="ARBA" id="ARBA00048468"/>
    </source>
</evidence>
<gene>
    <name evidence="17" type="primary">cofH</name>
    <name evidence="15" type="synonym">fbiD</name>
    <name evidence="17" type="ORF">G3T16_02855</name>
</gene>
<sequence>MSSLPPVEVLLPLKLLTAAKSRLAALLPRGERSALVRAMARDVIAVLADHPAIARINLISDDPEAPLLAAGPRLRHLPEHALLRPIRPNLPSPPELNTVLAAALEQLAREHRGNPTLTLVVHADLPQLTAADIDAALERYASCPGLVVACDRHRAGTNLLLFDTARPPAFSFGPDSCAVHLRWARQAAVPVHVLQRQGLARDIDTADDWQALLQAAPVGEYTARYLASRLSTSPSGEQQVTDWPTLHDELLAGATLTDRQALALAGCDDTPGLVALAGTLRDRGHRHILSYSRKVFIPLTQLCRDVCHYCTFARTPKKIQAPFMPVEEVLALCREAAALGCQEALFTLGEKPELRYRAAREALAEMGFASTLDYLREVAGRVLRETGLLPHINAGCMDAGEIASLREVSASMGIMLESASDRLCDKGMPHYGSPDKVPALRLRTIELAGEARVPFTSGILIGIGETRRERIESLLALRTLHRRHGHLQEVIIQNFRAKPGTRMAQAPEPELEELLWTIAVARLLFGPQMNIQAPPNLSPGVLPQLVAAGINDWGGVSPLSPDHVNPEAPWPHLEQLAQETAVAGKFLEQRLTIYPSYLREPALWLDTAVRGPVLRQQDASGYARRDNWTPGEDAPVPPIEAQLLQRRGAVALAPELRAIAERCEAGAELSEAEVERLFECRGDEFSWLVRTADRLRRQRCGDTVRYVVNRNINYTNVCYFKCEFCAFSKGKLSEQLRGRPYDISATEIARRCREAWQRGATEVCMQGGIHPDYTGQTYLDILATVRAATPDMHIHAFSPLEVWQGAATLGLPLETYLRQLRAAGLDTLPGTAAEILDDEVRAVLCPDKLNTAQWLEVMETAHRVGFRTTATIMYGHVEQPRHWARHLLAIRRLQARTGGFTELVPLPFVHMEAPMYQRGRARRGPSFREAVMMHAVARLVLHRYIDNIQVSWVKMGEAGVAACLQAGANDLGGTLMNESITRAAGSSHGQEWSPARMEARIRAAGRVPRMRTTLYGEPSAGRREAAFAAPQLLAVDNASAGRRQRDKRLLLPAEAGPRAALAEQVVLMAASI</sequence>
<evidence type="ECO:0000259" key="16">
    <source>
        <dbReference type="PROSITE" id="PS51918"/>
    </source>
</evidence>
<dbReference type="InterPro" id="IPR007197">
    <property type="entry name" value="rSAM"/>
</dbReference>
<comment type="function">
    <text evidence="2">Catalyzes the radical-mediated synthesis of 7,8-didemethyl-8-hydroxy-5-deazariboflavin (FO) from 5-amino-6-(D-ribitylamino)uracil and L-tyrosine.</text>
</comment>
<dbReference type="InterPro" id="IPR002835">
    <property type="entry name" value="CofC"/>
</dbReference>
<dbReference type="SFLD" id="SFLDF00343">
    <property type="entry name" value="aminofutalosine_synthase_(mqnE"/>
    <property type="match status" value="1"/>
</dbReference>
<dbReference type="UniPathway" id="UPA00071"/>
<comment type="catalytic activity">
    <reaction evidence="15">
        <text>(2R)-3-phosphoglycerate + GTP + H(+) = 3-[(R)-glyceryl]-diphospho-5'-guanosine + diphosphate</text>
        <dbReference type="Rhea" id="RHEA:63440"/>
        <dbReference type="ChEBI" id="CHEBI:15378"/>
        <dbReference type="ChEBI" id="CHEBI:33019"/>
        <dbReference type="ChEBI" id="CHEBI:37565"/>
        <dbReference type="ChEBI" id="CHEBI:58272"/>
        <dbReference type="ChEBI" id="CHEBI:147306"/>
        <dbReference type="EC" id="2.7.7.106"/>
    </reaction>
</comment>
<comment type="function">
    <text evidence="15">Guanylyltransferase that catalyzes the activation of (2R)-3-phosphoglycerate (3PG) as 3-[(R)-glyceryl]-diphospho-5'-guanosine, via the condensation of 3PG with GTP. It is involved in the biosynthesis of a derivative of the hydride carrier cofactor coenzyme F420, 3PG-F420.</text>
</comment>
<comment type="catalytic activity">
    <reaction evidence="14">
        <text>5-amino-5-(4-hydroxybenzyl)-6-(D-ribitylimino)-5,6-dihydrouracil + S-adenosyl-L-methionine = 7,8-didemethyl-8-hydroxy-5-deazariboflavin + 5'-deoxyadenosine + L-methionine + NH4(+) + H(+)</text>
        <dbReference type="Rhea" id="RHEA:55204"/>
        <dbReference type="ChEBI" id="CHEBI:15378"/>
        <dbReference type="ChEBI" id="CHEBI:17319"/>
        <dbReference type="ChEBI" id="CHEBI:28938"/>
        <dbReference type="ChEBI" id="CHEBI:57844"/>
        <dbReference type="ChEBI" id="CHEBI:59789"/>
        <dbReference type="ChEBI" id="CHEBI:59904"/>
        <dbReference type="ChEBI" id="CHEBI:85936"/>
        <dbReference type="EC" id="4.3.1.32"/>
    </reaction>
</comment>
<dbReference type="SUPFAM" id="SSF53448">
    <property type="entry name" value="Nucleotide-diphospho-sugar transferases"/>
    <property type="match status" value="1"/>
</dbReference>
<dbReference type="Pfam" id="PF01983">
    <property type="entry name" value="CofC"/>
    <property type="match status" value="1"/>
</dbReference>
<proteinExistence type="inferred from homology"/>
<keyword evidence="18" id="KW-1185">Reference proteome</keyword>
<dbReference type="CDD" id="cd01335">
    <property type="entry name" value="Radical_SAM"/>
    <property type="match status" value="2"/>
</dbReference>
<comment type="similarity">
    <text evidence="4">In the C-terminal section; belongs to the radical SAM superfamily. CofH family.</text>
</comment>
<dbReference type="GO" id="GO:0044689">
    <property type="term" value="F:7,8-didemethyl-8-hydroxy-5-deazariboflavin synthase activity"/>
    <property type="evidence" value="ECO:0007669"/>
    <property type="project" value="UniProtKB-EC"/>
</dbReference>
<comment type="catalytic activity">
    <reaction evidence="13">
        <text>5-amino-6-(D-ribitylamino)uracil + L-tyrosine + S-adenosyl-L-methionine = 5-amino-5-(4-hydroxybenzyl)-6-(D-ribitylimino)-5,6-dihydrouracil + 2-iminoacetate + 5'-deoxyadenosine + L-methionine + H(+)</text>
        <dbReference type="Rhea" id="RHEA:55200"/>
        <dbReference type="ChEBI" id="CHEBI:15378"/>
        <dbReference type="ChEBI" id="CHEBI:15934"/>
        <dbReference type="ChEBI" id="CHEBI:17319"/>
        <dbReference type="ChEBI" id="CHEBI:57844"/>
        <dbReference type="ChEBI" id="CHEBI:58315"/>
        <dbReference type="ChEBI" id="CHEBI:59789"/>
        <dbReference type="ChEBI" id="CHEBI:77846"/>
        <dbReference type="ChEBI" id="CHEBI:85936"/>
        <dbReference type="EC" id="2.5.1.147"/>
    </reaction>
</comment>
<dbReference type="InterPro" id="IPR006638">
    <property type="entry name" value="Elp3/MiaA/NifB-like_rSAM"/>
</dbReference>
<dbReference type="HAMAP" id="MF_02114">
    <property type="entry name" value="CofC"/>
    <property type="match status" value="1"/>
</dbReference>
<dbReference type="SFLD" id="SFLDF00294">
    <property type="entry name" value="7_8-didemethyl-8-hydroxy-5-dea"/>
    <property type="match status" value="1"/>
</dbReference>
<comment type="similarity">
    <text evidence="15">Belongs to the CofC family.</text>
</comment>
<keyword evidence="10" id="KW-0408">Iron</keyword>
<dbReference type="EC" id="2.7.7.106" evidence="15"/>
<dbReference type="HAMAP" id="MF_01611">
    <property type="entry name" value="FO_synth_sub1"/>
    <property type="match status" value="1"/>
</dbReference>
<dbReference type="NCBIfam" id="TIGR03550">
    <property type="entry name" value="F420_cofG"/>
    <property type="match status" value="1"/>
</dbReference>
<evidence type="ECO:0000256" key="9">
    <source>
        <dbReference type="ARBA" id="ARBA00022723"/>
    </source>
</evidence>
<dbReference type="InterPro" id="IPR019939">
    <property type="entry name" value="CofG_family"/>
</dbReference>
<dbReference type="NCBIfam" id="TIGR03551">
    <property type="entry name" value="F420_cofH"/>
    <property type="match status" value="1"/>
</dbReference>
<evidence type="ECO:0000256" key="10">
    <source>
        <dbReference type="ARBA" id="ARBA00023004"/>
    </source>
</evidence>
<dbReference type="Gene3D" id="3.20.20.70">
    <property type="entry name" value="Aldolase class I"/>
    <property type="match status" value="2"/>
</dbReference>
<evidence type="ECO:0000256" key="12">
    <source>
        <dbReference type="ARBA" id="ARBA00023239"/>
    </source>
</evidence>
<feature type="domain" description="Radical SAM core" evidence="16">
    <location>
        <begin position="289"/>
        <end position="534"/>
    </location>
</feature>
<dbReference type="EMBL" id="CP048711">
    <property type="protein sequence ID" value="QIB64493.1"/>
    <property type="molecule type" value="Genomic_DNA"/>
</dbReference>
<dbReference type="Pfam" id="PF04055">
    <property type="entry name" value="Radical_SAM"/>
    <property type="match status" value="2"/>
</dbReference>
<keyword evidence="9" id="KW-0479">Metal-binding</keyword>
<dbReference type="InterPro" id="IPR045567">
    <property type="entry name" value="CofH/MnqC-like_C"/>
</dbReference>
<evidence type="ECO:0000256" key="5">
    <source>
        <dbReference type="ARBA" id="ARBA00010826"/>
    </source>
</evidence>
<dbReference type="SFLD" id="SFLDG01388">
    <property type="entry name" value="7_8-didemethyl-8-hydroxy-5-dea"/>
    <property type="match status" value="2"/>
</dbReference>
<dbReference type="SFLD" id="SFLDS00029">
    <property type="entry name" value="Radical_SAM"/>
    <property type="match status" value="3"/>
</dbReference>
<dbReference type="SFLD" id="SFLDG01389">
    <property type="entry name" value="menaquinone_synthsis_involved"/>
    <property type="match status" value="1"/>
</dbReference>
<dbReference type="AlphaFoldDB" id="A0A6C0TY83"/>
<dbReference type="InterPro" id="IPR019940">
    <property type="entry name" value="CofH_family"/>
</dbReference>
<dbReference type="NCBIfam" id="TIGR00423">
    <property type="entry name" value="CofH family radical SAM protein"/>
    <property type="match status" value="1"/>
</dbReference>
<dbReference type="PROSITE" id="PS51918">
    <property type="entry name" value="RADICAL_SAM"/>
    <property type="match status" value="2"/>
</dbReference>
<protein>
    <recommendedName>
        <fullName evidence="15">3-phospho-D-glycerate guanylyltransferase</fullName>
        <shortName evidence="15">3PG guanylyltransferase</shortName>
        <ecNumber evidence="15">2.7.7.106</ecNumber>
    </recommendedName>
</protein>
<keyword evidence="12" id="KW-0456">Lyase</keyword>
<accession>A0A6C0TY83</accession>
<feature type="domain" description="Radical SAM core" evidence="16">
    <location>
        <begin position="704"/>
        <end position="943"/>
    </location>
</feature>